<dbReference type="SUPFAM" id="SSF109854">
    <property type="entry name" value="DinB/YfiT-like putative metalloenzymes"/>
    <property type="match status" value="1"/>
</dbReference>
<gene>
    <name evidence="2" type="ORF">IPV69_00030</name>
</gene>
<name>A0A7M2WW86_9BACT</name>
<sequence length="175" mass="20295">MMLDTLKELLTHQYEASLAAVHLAMARCPESSWNQRVATWTFCQAAFHAVFFADFYLQPGDDIEVMKLQPFHVEHPKAFRDYEEFEDRPPVLLYEKPFVLGYLQYVRGKARETIARESADALAGPSGFQRRKCSRAELHVYNIRHIQHHAAQLSLRLRLDAAIDIPWVSHAWKDA</sequence>
<dbReference type="RefSeq" id="WP_206292857.1">
    <property type="nucleotide sequence ID" value="NZ_CP063458.1"/>
</dbReference>
<feature type="domain" description="DinB-like" evidence="1">
    <location>
        <begin position="13"/>
        <end position="153"/>
    </location>
</feature>
<dbReference type="KEGG" id="hbs:IPV69_00030"/>
<dbReference type="AlphaFoldDB" id="A0A7M2WW86"/>
<organism evidence="2 3">
    <name type="scientific">Humisphaera borealis</name>
    <dbReference type="NCBI Taxonomy" id="2807512"/>
    <lineage>
        <taxon>Bacteria</taxon>
        <taxon>Pseudomonadati</taxon>
        <taxon>Planctomycetota</taxon>
        <taxon>Phycisphaerae</taxon>
        <taxon>Tepidisphaerales</taxon>
        <taxon>Tepidisphaeraceae</taxon>
        <taxon>Humisphaera</taxon>
    </lineage>
</organism>
<evidence type="ECO:0000313" key="2">
    <source>
        <dbReference type="EMBL" id="QOV89798.1"/>
    </source>
</evidence>
<dbReference type="InterPro" id="IPR024775">
    <property type="entry name" value="DinB-like"/>
</dbReference>
<evidence type="ECO:0000313" key="3">
    <source>
        <dbReference type="Proteomes" id="UP000593765"/>
    </source>
</evidence>
<dbReference type="Pfam" id="PF12867">
    <property type="entry name" value="DinB_2"/>
    <property type="match status" value="1"/>
</dbReference>
<reference evidence="2 3" key="1">
    <citation type="submission" date="2020-10" db="EMBL/GenBank/DDBJ databases">
        <title>Wide distribution of Phycisphaera-like planctomycetes from WD2101 soil group in peatlands and genome analysis of the first cultivated representative.</title>
        <authorList>
            <person name="Dedysh S.N."/>
            <person name="Beletsky A.V."/>
            <person name="Ivanova A."/>
            <person name="Kulichevskaya I.S."/>
            <person name="Suzina N.E."/>
            <person name="Philippov D.A."/>
            <person name="Rakitin A.L."/>
            <person name="Mardanov A.V."/>
            <person name="Ravin N.V."/>
        </authorList>
    </citation>
    <scope>NUCLEOTIDE SEQUENCE [LARGE SCALE GENOMIC DNA]</scope>
    <source>
        <strain evidence="2 3">M1803</strain>
    </source>
</reference>
<dbReference type="EMBL" id="CP063458">
    <property type="protein sequence ID" value="QOV89798.1"/>
    <property type="molecule type" value="Genomic_DNA"/>
</dbReference>
<dbReference type="InterPro" id="IPR034660">
    <property type="entry name" value="DinB/YfiT-like"/>
</dbReference>
<dbReference type="Gene3D" id="1.20.120.450">
    <property type="entry name" value="dinb family like domain"/>
    <property type="match status" value="1"/>
</dbReference>
<evidence type="ECO:0000259" key="1">
    <source>
        <dbReference type="Pfam" id="PF12867"/>
    </source>
</evidence>
<accession>A0A7M2WW86</accession>
<protein>
    <submittedName>
        <fullName evidence="2">DinB family protein</fullName>
    </submittedName>
</protein>
<proteinExistence type="predicted"/>
<keyword evidence="3" id="KW-1185">Reference proteome</keyword>
<dbReference type="Proteomes" id="UP000593765">
    <property type="component" value="Chromosome"/>
</dbReference>